<evidence type="ECO:0000313" key="5">
    <source>
        <dbReference type="Proteomes" id="UP000616769"/>
    </source>
</evidence>
<keyword evidence="2" id="KW-0235">DNA replication</keyword>
<dbReference type="InterPro" id="IPR003593">
    <property type="entry name" value="AAA+_ATPase"/>
</dbReference>
<proteinExistence type="inferred from homology"/>
<dbReference type="VEuPathDB" id="VectorBase:SSCA009046"/>
<dbReference type="GO" id="GO:0005634">
    <property type="term" value="C:nucleus"/>
    <property type="evidence" value="ECO:0007669"/>
    <property type="project" value="TreeGrafter"/>
</dbReference>
<feature type="domain" description="AAA+ ATPase" evidence="3">
    <location>
        <begin position="61"/>
        <end position="222"/>
    </location>
</feature>
<dbReference type="InterPro" id="IPR050311">
    <property type="entry name" value="ORC1/CDC6"/>
</dbReference>
<dbReference type="OMA" id="WPTDEVY"/>
<dbReference type="Gene3D" id="1.10.8.60">
    <property type="match status" value="1"/>
</dbReference>
<dbReference type="GO" id="GO:0051301">
    <property type="term" value="P:cell division"/>
    <property type="evidence" value="ECO:0007669"/>
    <property type="project" value="UniProtKB-KW"/>
</dbReference>
<keyword evidence="4" id="KW-0132">Cell division</keyword>
<organism evidence="4 5">
    <name type="scientific">Sarcoptes scabiei</name>
    <name type="common">Itch mite</name>
    <name type="synonym">Acarus scabiei</name>
    <dbReference type="NCBI Taxonomy" id="52283"/>
    <lineage>
        <taxon>Eukaryota</taxon>
        <taxon>Metazoa</taxon>
        <taxon>Ecdysozoa</taxon>
        <taxon>Arthropoda</taxon>
        <taxon>Chelicerata</taxon>
        <taxon>Arachnida</taxon>
        <taxon>Acari</taxon>
        <taxon>Acariformes</taxon>
        <taxon>Sarcoptiformes</taxon>
        <taxon>Astigmata</taxon>
        <taxon>Psoroptidia</taxon>
        <taxon>Sarcoptoidea</taxon>
        <taxon>Sarcoptidae</taxon>
        <taxon>Sarcoptinae</taxon>
        <taxon>Sarcoptes</taxon>
    </lineage>
</organism>
<dbReference type="InterPro" id="IPR027417">
    <property type="entry name" value="P-loop_NTPase"/>
</dbReference>
<dbReference type="GO" id="GO:0003688">
    <property type="term" value="F:DNA replication origin binding"/>
    <property type="evidence" value="ECO:0007669"/>
    <property type="project" value="TreeGrafter"/>
</dbReference>
<protein>
    <submittedName>
        <fullName evidence="4">Cell division control protein 6-like protein</fullName>
    </submittedName>
</protein>
<dbReference type="InterPro" id="IPR054425">
    <property type="entry name" value="Cdc6_ORC1-like_ATPase_lid"/>
</dbReference>
<dbReference type="Pfam" id="PF13401">
    <property type="entry name" value="AAA_22"/>
    <property type="match status" value="1"/>
</dbReference>
<dbReference type="AlphaFoldDB" id="A0A131ZY18"/>
<dbReference type="CDD" id="cd00009">
    <property type="entry name" value="AAA"/>
    <property type="match status" value="1"/>
</dbReference>
<gene>
    <name evidence="4" type="ORF">QR98_0020040</name>
</gene>
<dbReference type="Proteomes" id="UP000616769">
    <property type="component" value="Unassembled WGS sequence"/>
</dbReference>
<reference evidence="4 5" key="1">
    <citation type="journal article" date="2015" name="Parasit. Vectors">
        <title>Draft genome of the scabies mite.</title>
        <authorList>
            <person name="Rider S.D.Jr."/>
            <person name="Morgan M.S."/>
            <person name="Arlian L.G."/>
        </authorList>
    </citation>
    <scope>NUCLEOTIDE SEQUENCE [LARGE SCALE GENOMIC DNA]</scope>
    <source>
        <strain evidence="4">Arlian Lab</strain>
    </source>
</reference>
<evidence type="ECO:0000256" key="2">
    <source>
        <dbReference type="ARBA" id="ARBA00022705"/>
    </source>
</evidence>
<keyword evidence="4" id="KW-0131">Cell cycle</keyword>
<name>A0A131ZY18_SARSC</name>
<dbReference type="SMART" id="SM00382">
    <property type="entry name" value="AAA"/>
    <property type="match status" value="1"/>
</dbReference>
<dbReference type="Gene3D" id="3.40.50.300">
    <property type="entry name" value="P-loop containing nucleotide triphosphate hydrolases"/>
    <property type="match status" value="1"/>
</dbReference>
<sequence length="479" mass="54461">MPRLASKRPNSYLENLDTQYANAYIKARNLLSSSFIDVLVGRDDEYKVLYDIIKFGLENQQSSTIYVSGPAGTGKTLTSSTVLNDLLKQSNFKLIALNCMSFQNAQNFYEKLLSYFDDSKSTKRSRNVGIQINNNQTIKVFDELKESIAKSKHMTVLFLDEIDQLKDKNQETLQKIFKLPLLLNEKIILIGVANALDFTAKLSFLKFNNDRFSEIRFLPYNKKQIVQIIENRLKLSNNENLLIDSMAIEFCARKIASSSGDIRKALDVCRRAIELIDTNTSAQKSPSAKSIGNFLKSKDSHINIRNSMQIDDESKTIECSQKRVDVKVMINVLNKVYGNAIDKINSTDNQSRKLLPSDQQIIVATFLIFLKYKSQREIKLSEFRELLSKICKRNGMSGEGKSESEILNMCQYLSDYGYVNVSKRESLATINSSSPFKRNQKRSISNASITLSLMIEAFEAEQLISTFHQSIINDAISFM</sequence>
<comment type="similarity">
    <text evidence="1">Belongs to the CDC6/cdc18 family.</text>
</comment>
<dbReference type="OrthoDB" id="1926878at2759"/>
<dbReference type="InterPro" id="IPR049945">
    <property type="entry name" value="AAA_22"/>
</dbReference>
<accession>A0A131ZY18</accession>
<dbReference type="Pfam" id="PF22606">
    <property type="entry name" value="Cdc6-ORC-like_ATPase_lid"/>
    <property type="match status" value="1"/>
</dbReference>
<dbReference type="PANTHER" id="PTHR10763:SF26">
    <property type="entry name" value="CELL DIVISION CONTROL PROTEIN 6 HOMOLOG"/>
    <property type="match status" value="1"/>
</dbReference>
<evidence type="ECO:0000259" key="3">
    <source>
        <dbReference type="SMART" id="SM00382"/>
    </source>
</evidence>
<dbReference type="SUPFAM" id="SSF52540">
    <property type="entry name" value="P-loop containing nucleoside triphosphate hydrolases"/>
    <property type="match status" value="1"/>
</dbReference>
<dbReference type="EMBL" id="JXLN01005493">
    <property type="protein sequence ID" value="KPM03571.1"/>
    <property type="molecule type" value="Genomic_DNA"/>
</dbReference>
<dbReference type="PANTHER" id="PTHR10763">
    <property type="entry name" value="CELL DIVISION CONTROL PROTEIN 6-RELATED"/>
    <property type="match status" value="1"/>
</dbReference>
<evidence type="ECO:0000256" key="1">
    <source>
        <dbReference type="ARBA" id="ARBA00006184"/>
    </source>
</evidence>
<comment type="caution">
    <text evidence="4">The sequence shown here is derived from an EMBL/GenBank/DDBJ whole genome shotgun (WGS) entry which is preliminary data.</text>
</comment>
<evidence type="ECO:0000313" key="4">
    <source>
        <dbReference type="EMBL" id="KPM03571.1"/>
    </source>
</evidence>
<dbReference type="GO" id="GO:0033314">
    <property type="term" value="P:mitotic DNA replication checkpoint signaling"/>
    <property type="evidence" value="ECO:0007669"/>
    <property type="project" value="TreeGrafter"/>
</dbReference>
<dbReference type="GO" id="GO:0006270">
    <property type="term" value="P:DNA replication initiation"/>
    <property type="evidence" value="ECO:0007669"/>
    <property type="project" value="TreeGrafter"/>
</dbReference>